<protein>
    <submittedName>
        <fullName evidence="2">Uncharacterized protein</fullName>
    </submittedName>
</protein>
<feature type="compositionally biased region" description="Polar residues" evidence="1">
    <location>
        <begin position="168"/>
        <end position="180"/>
    </location>
</feature>
<evidence type="ECO:0000256" key="1">
    <source>
        <dbReference type="SAM" id="MobiDB-lite"/>
    </source>
</evidence>
<keyword evidence="3" id="KW-1185">Reference proteome</keyword>
<proteinExistence type="predicted"/>
<sequence length="279" mass="30426">MRIPALSSRVRAHIRAFHKIARRAASRNYGQRGNAINTLIKGQPRRTRATHARSNSGRPSFAAPVPPLSLHNPPRERHHRTSTLNFGETRSSAKDKMRGGIISSAGRKQKSSYIRDRRAAGEQVYVQQQGLVPASATLSVVRREGAVDHGTRGARPQSSCRSIGCTARSESTTNTDTTLFSAHGGYTTQKRRPLGPPGSQRRENDRRRGRTNAFRVRAAHGRACVVGAAANVTRLTPRRSPRLGADEGRPERGRCLGAGSRLGRGRLAARQPIGVRHGP</sequence>
<reference evidence="2 3" key="1">
    <citation type="journal article" date="2020" name="Cell">
        <title>Large-Scale Comparative Analyses of Tick Genomes Elucidate Their Genetic Diversity and Vector Capacities.</title>
        <authorList>
            <consortium name="Tick Genome and Microbiome Consortium (TIGMIC)"/>
            <person name="Jia N."/>
            <person name="Wang J."/>
            <person name="Shi W."/>
            <person name="Du L."/>
            <person name="Sun Y."/>
            <person name="Zhan W."/>
            <person name="Jiang J.F."/>
            <person name="Wang Q."/>
            <person name="Zhang B."/>
            <person name="Ji P."/>
            <person name="Bell-Sakyi L."/>
            <person name="Cui X.M."/>
            <person name="Yuan T.T."/>
            <person name="Jiang B.G."/>
            <person name="Yang W.F."/>
            <person name="Lam T.T."/>
            <person name="Chang Q.C."/>
            <person name="Ding S.J."/>
            <person name="Wang X.J."/>
            <person name="Zhu J.G."/>
            <person name="Ruan X.D."/>
            <person name="Zhao L."/>
            <person name="Wei J.T."/>
            <person name="Ye R.Z."/>
            <person name="Que T.C."/>
            <person name="Du C.H."/>
            <person name="Zhou Y.H."/>
            <person name="Cheng J.X."/>
            <person name="Dai P.F."/>
            <person name="Guo W.B."/>
            <person name="Han X.H."/>
            <person name="Huang E.J."/>
            <person name="Li L.F."/>
            <person name="Wei W."/>
            <person name="Gao Y.C."/>
            <person name="Liu J.Z."/>
            <person name="Shao H.Z."/>
            <person name="Wang X."/>
            <person name="Wang C.C."/>
            <person name="Yang T.C."/>
            <person name="Huo Q.B."/>
            <person name="Li W."/>
            <person name="Chen H.Y."/>
            <person name="Chen S.E."/>
            <person name="Zhou L.G."/>
            <person name="Ni X.B."/>
            <person name="Tian J.H."/>
            <person name="Sheng Y."/>
            <person name="Liu T."/>
            <person name="Pan Y.S."/>
            <person name="Xia L.Y."/>
            <person name="Li J."/>
            <person name="Zhao F."/>
            <person name="Cao W.C."/>
        </authorList>
    </citation>
    <scope>NUCLEOTIDE SEQUENCE [LARGE SCALE GENOMIC DNA]</scope>
    <source>
        <strain evidence="2">HaeL-2018</strain>
    </source>
</reference>
<name>A0A9J6G565_HAELO</name>
<organism evidence="2 3">
    <name type="scientific">Haemaphysalis longicornis</name>
    <name type="common">Bush tick</name>
    <dbReference type="NCBI Taxonomy" id="44386"/>
    <lineage>
        <taxon>Eukaryota</taxon>
        <taxon>Metazoa</taxon>
        <taxon>Ecdysozoa</taxon>
        <taxon>Arthropoda</taxon>
        <taxon>Chelicerata</taxon>
        <taxon>Arachnida</taxon>
        <taxon>Acari</taxon>
        <taxon>Parasitiformes</taxon>
        <taxon>Ixodida</taxon>
        <taxon>Ixodoidea</taxon>
        <taxon>Ixodidae</taxon>
        <taxon>Haemaphysalinae</taxon>
        <taxon>Haemaphysalis</taxon>
    </lineage>
</organism>
<evidence type="ECO:0000313" key="2">
    <source>
        <dbReference type="EMBL" id="KAH9369596.1"/>
    </source>
</evidence>
<feature type="region of interest" description="Disordered" evidence="1">
    <location>
        <begin position="147"/>
        <end position="210"/>
    </location>
</feature>
<feature type="compositionally biased region" description="Low complexity" evidence="1">
    <location>
        <begin position="255"/>
        <end position="270"/>
    </location>
</feature>
<dbReference type="AlphaFoldDB" id="A0A9J6G565"/>
<accession>A0A9J6G565</accession>
<evidence type="ECO:0000313" key="3">
    <source>
        <dbReference type="Proteomes" id="UP000821853"/>
    </source>
</evidence>
<feature type="region of interest" description="Disordered" evidence="1">
    <location>
        <begin position="41"/>
        <end position="97"/>
    </location>
</feature>
<gene>
    <name evidence="2" type="ORF">HPB48_011510</name>
</gene>
<dbReference type="EMBL" id="JABSTR010000005">
    <property type="protein sequence ID" value="KAH9369596.1"/>
    <property type="molecule type" value="Genomic_DNA"/>
</dbReference>
<feature type="region of interest" description="Disordered" evidence="1">
    <location>
        <begin position="235"/>
        <end position="279"/>
    </location>
</feature>
<dbReference type="VEuPathDB" id="VectorBase:HLOH_041090"/>
<comment type="caution">
    <text evidence="2">The sequence shown here is derived from an EMBL/GenBank/DDBJ whole genome shotgun (WGS) entry which is preliminary data.</text>
</comment>
<dbReference type="Proteomes" id="UP000821853">
    <property type="component" value="Chromosome 3"/>
</dbReference>
<feature type="compositionally biased region" description="Basic and acidic residues" evidence="1">
    <location>
        <begin position="244"/>
        <end position="254"/>
    </location>
</feature>